<sequence>MKRYLVCLFLLFCCFFVYGQSGQEQRSRWIFAFYGDDSSEDFKWSIAGNSNGQNPNVLSEVIWTKLKGLGMGLDVELNIWSHIYFKGSYHKAFIRSGSATDHDYAADDRTQVTYSAFLKSNEGHRLRYAATLAYAVRLHEMLDVIPYAGYANNSQSLSLKNFEEEKGGRELNSTYQSKWNGPVVGLDMELARTRRINLNAGFSYQQLNYTGLADWNLIDAFNHPLSFKHIAKGFETQVLLRLNFSINSRCSIYLRGEHRYAETGNGIDQLFLADGRERESQFNGAVRKIKAIGAGVVFSLK</sequence>
<feature type="chain" id="PRO_5012409225" description="Protochlamydia outer membrane protein domain-containing protein" evidence="1">
    <location>
        <begin position="20"/>
        <end position="301"/>
    </location>
</feature>
<dbReference type="SUPFAM" id="SSF69917">
    <property type="entry name" value="OMPT-like"/>
    <property type="match status" value="1"/>
</dbReference>
<evidence type="ECO:0000313" key="4">
    <source>
        <dbReference type="Proteomes" id="UP000184287"/>
    </source>
</evidence>
<dbReference type="RefSeq" id="WP_073230999.1">
    <property type="nucleotide sequence ID" value="NZ_FQUQ01000002.1"/>
</dbReference>
<evidence type="ECO:0000313" key="3">
    <source>
        <dbReference type="EMBL" id="SHF32777.1"/>
    </source>
</evidence>
<keyword evidence="1" id="KW-0732">Signal</keyword>
<evidence type="ECO:0000256" key="1">
    <source>
        <dbReference type="SAM" id="SignalP"/>
    </source>
</evidence>
<dbReference type="InterPro" id="IPR035163">
    <property type="entry name" value="Pom"/>
</dbReference>
<dbReference type="Proteomes" id="UP000184287">
    <property type="component" value="Unassembled WGS sequence"/>
</dbReference>
<dbReference type="InterPro" id="IPR020080">
    <property type="entry name" value="OM_adhesin/peptidase_omptin"/>
</dbReference>
<feature type="domain" description="Protochlamydia outer membrane protein" evidence="2">
    <location>
        <begin position="40"/>
        <end position="279"/>
    </location>
</feature>
<keyword evidence="4" id="KW-1185">Reference proteome</keyword>
<dbReference type="AlphaFoldDB" id="A0A1M5ARP9"/>
<protein>
    <recommendedName>
        <fullName evidence="2">Protochlamydia outer membrane protein domain-containing protein</fullName>
    </recommendedName>
</protein>
<accession>A0A1M5ARP9</accession>
<evidence type="ECO:0000259" key="2">
    <source>
        <dbReference type="Pfam" id="PF17251"/>
    </source>
</evidence>
<organism evidence="3 4">
    <name type="scientific">Pedobacter caeni</name>
    <dbReference type="NCBI Taxonomy" id="288992"/>
    <lineage>
        <taxon>Bacteria</taxon>
        <taxon>Pseudomonadati</taxon>
        <taxon>Bacteroidota</taxon>
        <taxon>Sphingobacteriia</taxon>
        <taxon>Sphingobacteriales</taxon>
        <taxon>Sphingobacteriaceae</taxon>
        <taxon>Pedobacter</taxon>
    </lineage>
</organism>
<gene>
    <name evidence="3" type="ORF">SAMN04488522_102855</name>
</gene>
<dbReference type="STRING" id="288992.SAMN04488522_102855"/>
<proteinExistence type="predicted"/>
<name>A0A1M5ARP9_9SPHI</name>
<dbReference type="EMBL" id="FQUQ01000002">
    <property type="protein sequence ID" value="SHF32777.1"/>
    <property type="molecule type" value="Genomic_DNA"/>
</dbReference>
<dbReference type="OrthoDB" id="5566985at2"/>
<dbReference type="Gene3D" id="2.40.128.90">
    <property type="entry name" value="OMPT-like"/>
    <property type="match status" value="1"/>
</dbReference>
<reference evidence="4" key="1">
    <citation type="submission" date="2016-11" db="EMBL/GenBank/DDBJ databases">
        <authorList>
            <person name="Varghese N."/>
            <person name="Submissions S."/>
        </authorList>
    </citation>
    <scope>NUCLEOTIDE SEQUENCE [LARGE SCALE GENOMIC DNA]</scope>
    <source>
        <strain evidence="4">DSM 16990</strain>
    </source>
</reference>
<feature type="signal peptide" evidence="1">
    <location>
        <begin position="1"/>
        <end position="19"/>
    </location>
</feature>
<dbReference type="GO" id="GO:0004190">
    <property type="term" value="F:aspartic-type endopeptidase activity"/>
    <property type="evidence" value="ECO:0007669"/>
    <property type="project" value="InterPro"/>
</dbReference>
<dbReference type="InterPro" id="IPR053724">
    <property type="entry name" value="OMP_A26_sf"/>
</dbReference>
<dbReference type="Pfam" id="PF17251">
    <property type="entry name" value="Pom"/>
    <property type="match status" value="1"/>
</dbReference>